<dbReference type="InterPro" id="IPR035979">
    <property type="entry name" value="RBD_domain_sf"/>
</dbReference>
<evidence type="ECO:0000256" key="1">
    <source>
        <dbReference type="ARBA" id="ARBA00022884"/>
    </source>
</evidence>
<name>A0ABQ8EBR9_BRANA</name>
<proteinExistence type="predicted"/>
<dbReference type="CDD" id="cd00780">
    <property type="entry name" value="NTF2"/>
    <property type="match status" value="1"/>
</dbReference>
<dbReference type="PROSITE" id="PS50177">
    <property type="entry name" value="NTF2_DOMAIN"/>
    <property type="match status" value="1"/>
</dbReference>
<dbReference type="Gene3D" id="3.30.70.330">
    <property type="match status" value="1"/>
</dbReference>
<evidence type="ECO:0000259" key="4">
    <source>
        <dbReference type="PROSITE" id="PS50102"/>
    </source>
</evidence>
<evidence type="ECO:0000256" key="3">
    <source>
        <dbReference type="SAM" id="MobiDB-lite"/>
    </source>
</evidence>
<sequence>NMATEEGVHEAHQVSEAFVEQYYHIVGKVTQEAHKLYVAASVVSRPGPDGTMTSFTSLEAIDKHFLSCDSTTFEVLSVDSQSSLEEGIFIMVIGFLTGEDNLKRKFSQMFYLARQNTAYVVVNDIFRYVDEVSYTPTTLPPVVESVPETEVVEPVHAPAEVKNVAEVKTAVAEAATPLDNGSDNHSAEKAVTAQKPKEIVADTAAPPVDGGKKSFAAMVASMARSSAPFQVKASPVVQKPKYMAAPKPREAAPAPKAPAAVSKRERKNDQRIVDEPGTSIFVSNLPMDAMPPQLYELFKEFGPIKEHGVQVRSSNARGTCFGFVAFENVTSVQSVLEAAKNNAFKLGDRKLRVKEKQGKLSLSLDQPSYLNIEYDGSKPSGGKRTENGSAADGSKTENGSAADAEDDFKPIRSRRNRSEKKGNALMAIRVLKTISHLPFLRSGTVQVTEISTFNLPLIDHPRSIQCDFLLCKAMEFGYKKDWPLLLHRLSLFAPFREARNVRHGVLWLTFQSSSKFMTQEDDKA</sequence>
<dbReference type="PROSITE" id="PS50102">
    <property type="entry name" value="RRM"/>
    <property type="match status" value="1"/>
</dbReference>
<keyword evidence="1 2" id="KW-0694">RNA-binding</keyword>
<feature type="compositionally biased region" description="Low complexity" evidence="3">
    <location>
        <begin position="251"/>
        <end position="260"/>
    </location>
</feature>
<feature type="region of interest" description="Disordered" evidence="3">
    <location>
        <begin position="243"/>
        <end position="269"/>
    </location>
</feature>
<protein>
    <recommendedName>
        <fullName evidence="8">G3BP-like protein</fullName>
    </recommendedName>
</protein>
<evidence type="ECO:0000313" key="6">
    <source>
        <dbReference type="EMBL" id="KAH0938243.1"/>
    </source>
</evidence>
<feature type="domain" description="NTF2" evidence="5">
    <location>
        <begin position="14"/>
        <end position="128"/>
    </location>
</feature>
<comment type="caution">
    <text evidence="6">The sequence shown here is derived from an EMBL/GenBank/DDBJ whole genome shotgun (WGS) entry which is preliminary data.</text>
</comment>
<organism evidence="6 7">
    <name type="scientific">Brassica napus</name>
    <name type="common">Rape</name>
    <dbReference type="NCBI Taxonomy" id="3708"/>
    <lineage>
        <taxon>Eukaryota</taxon>
        <taxon>Viridiplantae</taxon>
        <taxon>Streptophyta</taxon>
        <taxon>Embryophyta</taxon>
        <taxon>Tracheophyta</taxon>
        <taxon>Spermatophyta</taxon>
        <taxon>Magnoliopsida</taxon>
        <taxon>eudicotyledons</taxon>
        <taxon>Gunneridae</taxon>
        <taxon>Pentapetalae</taxon>
        <taxon>rosids</taxon>
        <taxon>malvids</taxon>
        <taxon>Brassicales</taxon>
        <taxon>Brassicaceae</taxon>
        <taxon>Brassiceae</taxon>
        <taxon>Brassica</taxon>
    </lineage>
</organism>
<evidence type="ECO:0000313" key="7">
    <source>
        <dbReference type="Proteomes" id="UP000824890"/>
    </source>
</evidence>
<reference evidence="6 7" key="1">
    <citation type="submission" date="2021-05" db="EMBL/GenBank/DDBJ databases">
        <title>Genome Assembly of Synthetic Allotetraploid Brassica napus Reveals Homoeologous Exchanges between Subgenomes.</title>
        <authorList>
            <person name="Davis J.T."/>
        </authorList>
    </citation>
    <scope>NUCLEOTIDE SEQUENCE [LARGE SCALE GENOMIC DNA]</scope>
    <source>
        <strain evidence="7">cv. Da-Ae</strain>
        <tissue evidence="6">Seedling</tissue>
    </source>
</reference>
<dbReference type="Proteomes" id="UP000824890">
    <property type="component" value="Unassembled WGS sequence"/>
</dbReference>
<dbReference type="PANTHER" id="PTHR10693">
    <property type="entry name" value="RAS GTPASE-ACTIVATING PROTEIN-BINDING PROTEIN"/>
    <property type="match status" value="1"/>
</dbReference>
<dbReference type="Gene3D" id="3.10.450.50">
    <property type="match status" value="1"/>
</dbReference>
<dbReference type="CDD" id="cd00590">
    <property type="entry name" value="RRM_SF"/>
    <property type="match status" value="1"/>
</dbReference>
<accession>A0ABQ8EBR9</accession>
<dbReference type="SMART" id="SM00360">
    <property type="entry name" value="RRM"/>
    <property type="match status" value="1"/>
</dbReference>
<dbReference type="InterPro" id="IPR002075">
    <property type="entry name" value="NTF2_dom"/>
</dbReference>
<keyword evidence="7" id="KW-1185">Reference proteome</keyword>
<dbReference type="Pfam" id="PF00076">
    <property type="entry name" value="RRM_1"/>
    <property type="match status" value="1"/>
</dbReference>
<dbReference type="InterPro" id="IPR039539">
    <property type="entry name" value="Ras_GTPase_bind_prot"/>
</dbReference>
<feature type="non-terminal residue" evidence="6">
    <location>
        <position position="1"/>
    </location>
</feature>
<dbReference type="EMBL" id="JAGKQM010000002">
    <property type="protein sequence ID" value="KAH0938243.1"/>
    <property type="molecule type" value="Genomic_DNA"/>
</dbReference>
<dbReference type="Pfam" id="PF02136">
    <property type="entry name" value="NTF2"/>
    <property type="match status" value="1"/>
</dbReference>
<evidence type="ECO:0000259" key="5">
    <source>
        <dbReference type="PROSITE" id="PS50177"/>
    </source>
</evidence>
<feature type="region of interest" description="Disordered" evidence="3">
    <location>
        <begin position="373"/>
        <end position="419"/>
    </location>
</feature>
<dbReference type="InterPro" id="IPR032710">
    <property type="entry name" value="NTF2-like_dom_sf"/>
</dbReference>
<dbReference type="InterPro" id="IPR018222">
    <property type="entry name" value="Nuclear_transport_factor_2_euk"/>
</dbReference>
<gene>
    <name evidence="6" type="ORF">HID58_005704</name>
</gene>
<dbReference type="SUPFAM" id="SSF54427">
    <property type="entry name" value="NTF2-like"/>
    <property type="match status" value="1"/>
</dbReference>
<dbReference type="PANTHER" id="PTHR10693:SF79">
    <property type="entry name" value="NUCLEAR TRANSPORT FACTOR 2 (NTF2) FAMILY PROTEIN"/>
    <property type="match status" value="1"/>
</dbReference>
<dbReference type="InterPro" id="IPR000504">
    <property type="entry name" value="RRM_dom"/>
</dbReference>
<evidence type="ECO:0008006" key="8">
    <source>
        <dbReference type="Google" id="ProtNLM"/>
    </source>
</evidence>
<evidence type="ECO:0000256" key="2">
    <source>
        <dbReference type="PROSITE-ProRule" id="PRU00176"/>
    </source>
</evidence>
<dbReference type="SUPFAM" id="SSF54928">
    <property type="entry name" value="RNA-binding domain, RBD"/>
    <property type="match status" value="1"/>
</dbReference>
<feature type="domain" description="RRM" evidence="4">
    <location>
        <begin position="278"/>
        <end position="358"/>
    </location>
</feature>
<dbReference type="InterPro" id="IPR012677">
    <property type="entry name" value="Nucleotide-bd_a/b_plait_sf"/>
</dbReference>